<accession>A0AB39BRL3</accession>
<evidence type="ECO:0000313" key="2">
    <source>
        <dbReference type="EMBL" id="XDI36551.1"/>
    </source>
</evidence>
<protein>
    <submittedName>
        <fullName evidence="2">DUF3397 domain-containing protein</fullName>
    </submittedName>
</protein>
<dbReference type="EMBL" id="CP162551">
    <property type="protein sequence ID" value="XDI36551.1"/>
    <property type="molecule type" value="Genomic_DNA"/>
</dbReference>
<keyword evidence="1" id="KW-1133">Transmembrane helix</keyword>
<dbReference type="AlphaFoldDB" id="A0AB39BRL3"/>
<keyword evidence="1" id="KW-0472">Membrane</keyword>
<sequence length="128" mass="15023">MSTALAWIVATVVTLPLLGWYVVYIVTVKITKKKSKAIRLASDVSVLFFVAAVYYIILEIWSKSFFWLLLTLFFLVALLFTILHWKVAKDIHVRKLFRGIWRFNFLMFFFLYLILSGYGIVTRLFVSL</sequence>
<gene>
    <name evidence="2" type="ORF">AB3N04_18015</name>
</gene>
<evidence type="ECO:0000256" key="1">
    <source>
        <dbReference type="SAM" id="Phobius"/>
    </source>
</evidence>
<name>A0AB39BRL3_9BACI</name>
<dbReference type="Pfam" id="PF11877">
    <property type="entry name" value="DUF3397"/>
    <property type="match status" value="1"/>
</dbReference>
<dbReference type="InterPro" id="IPR024515">
    <property type="entry name" value="DUF3397"/>
</dbReference>
<feature type="transmembrane region" description="Helical" evidence="1">
    <location>
        <begin position="105"/>
        <end position="126"/>
    </location>
</feature>
<organism evidence="2">
    <name type="scientific">Alkalihalophilus sp. As8PL</name>
    <dbReference type="NCBI Taxonomy" id="3237103"/>
    <lineage>
        <taxon>Bacteria</taxon>
        <taxon>Bacillati</taxon>
        <taxon>Bacillota</taxon>
        <taxon>Bacilli</taxon>
        <taxon>Bacillales</taxon>
        <taxon>Bacillaceae</taxon>
        <taxon>Alkalihalophilus</taxon>
    </lineage>
</organism>
<dbReference type="RefSeq" id="WP_317122522.1">
    <property type="nucleotide sequence ID" value="NZ_CP162551.1"/>
</dbReference>
<feature type="transmembrane region" description="Helical" evidence="1">
    <location>
        <begin position="6"/>
        <end position="28"/>
    </location>
</feature>
<keyword evidence="1" id="KW-0812">Transmembrane</keyword>
<reference evidence="2" key="1">
    <citation type="submission" date="2024-07" db="EMBL/GenBank/DDBJ databases">
        <title>Identification and characteristics of an arsenic-resistant bacterial isolate, which belongs to a novel species.</title>
        <authorList>
            <person name="Juszczyk A."/>
            <person name="Kowalczyk A."/>
            <person name="Was K."/>
            <person name="Kosowicz W."/>
            <person name="Budzyn A."/>
            <person name="Latowski D."/>
        </authorList>
    </citation>
    <scope>NUCLEOTIDE SEQUENCE</scope>
    <source>
        <strain evidence="2">As8PL</strain>
    </source>
</reference>
<proteinExistence type="predicted"/>
<feature type="transmembrane region" description="Helical" evidence="1">
    <location>
        <begin position="64"/>
        <end position="85"/>
    </location>
</feature>
<dbReference type="InterPro" id="IPR016945">
    <property type="entry name" value="UCP030092"/>
</dbReference>
<dbReference type="PIRSF" id="PIRSF030092">
    <property type="entry name" value="UCP030092"/>
    <property type="match status" value="1"/>
</dbReference>
<feature type="transmembrane region" description="Helical" evidence="1">
    <location>
        <begin position="40"/>
        <end position="58"/>
    </location>
</feature>